<feature type="region of interest" description="Disordered" evidence="1">
    <location>
        <begin position="97"/>
        <end position="119"/>
    </location>
</feature>
<evidence type="ECO:0000313" key="3">
    <source>
        <dbReference type="Proteomes" id="UP000800200"/>
    </source>
</evidence>
<gene>
    <name evidence="2" type="ORF">K469DRAFT_751200</name>
</gene>
<dbReference type="AlphaFoldDB" id="A0A6A6E2R0"/>
<protein>
    <recommendedName>
        <fullName evidence="4">Aflatoxin regulatory protein domain-containing protein</fullName>
    </recommendedName>
</protein>
<feature type="region of interest" description="Disordered" evidence="1">
    <location>
        <begin position="293"/>
        <end position="312"/>
    </location>
</feature>
<reference evidence="2" key="1">
    <citation type="journal article" date="2020" name="Stud. Mycol.">
        <title>101 Dothideomycetes genomes: a test case for predicting lifestyles and emergence of pathogens.</title>
        <authorList>
            <person name="Haridas S."/>
            <person name="Albert R."/>
            <person name="Binder M."/>
            <person name="Bloem J."/>
            <person name="Labutti K."/>
            <person name="Salamov A."/>
            <person name="Andreopoulos B."/>
            <person name="Baker S."/>
            <person name="Barry K."/>
            <person name="Bills G."/>
            <person name="Bluhm B."/>
            <person name="Cannon C."/>
            <person name="Castanera R."/>
            <person name="Culley D."/>
            <person name="Daum C."/>
            <person name="Ezra D."/>
            <person name="Gonzalez J."/>
            <person name="Henrissat B."/>
            <person name="Kuo A."/>
            <person name="Liang C."/>
            <person name="Lipzen A."/>
            <person name="Lutzoni F."/>
            <person name="Magnuson J."/>
            <person name="Mondo S."/>
            <person name="Nolan M."/>
            <person name="Ohm R."/>
            <person name="Pangilinan J."/>
            <person name="Park H.-J."/>
            <person name="Ramirez L."/>
            <person name="Alfaro M."/>
            <person name="Sun H."/>
            <person name="Tritt A."/>
            <person name="Yoshinaga Y."/>
            <person name="Zwiers L.-H."/>
            <person name="Turgeon B."/>
            <person name="Goodwin S."/>
            <person name="Spatafora J."/>
            <person name="Crous P."/>
            <person name="Grigoriev I."/>
        </authorList>
    </citation>
    <scope>NUCLEOTIDE SEQUENCE</scope>
    <source>
        <strain evidence="2">CBS 207.26</strain>
    </source>
</reference>
<sequence length="424" mass="47142">MTTPTIRPQQVQAHLGNSDLPVTTAIMVSTDRQHQQQQEPQQLIPPLRNPENDATFENLMLERPGNHYIGQRASPSPSSGNFWDLFSGFEFNTGQRDNQNARSVISERASPTTRQHSRTMSLEDLHGTTAPSICGLCNSITLSSTEIRPSSKDVPSYVSTPFGEVRTSGIGASTFGGSRAFEGQQLDQNPSTSELHSITAEISTSPSQPTSVAPSACNCLSQHIKLLYQVEDLGQVQAHTSPDIILIGVRHAIETWNNLIQCRKCQQGGNQGVYLLFAMSIRTLLRFLKRSSSNNGEKNQRTPDSISTFDTSESSTSNWRVVVGKYDVMGDERRVVADTLIMLAVRRIEMALEYLKRRFDASKFTGLAGLTDSDQLGDFSLFDGLTEEGYRTLFSDICFDDRIESLLRNLEGIMRGYEMAWEEK</sequence>
<evidence type="ECO:0000313" key="2">
    <source>
        <dbReference type="EMBL" id="KAF2184186.1"/>
    </source>
</evidence>
<dbReference type="Proteomes" id="UP000800200">
    <property type="component" value="Unassembled WGS sequence"/>
</dbReference>
<dbReference type="EMBL" id="ML994639">
    <property type="protein sequence ID" value="KAF2184186.1"/>
    <property type="molecule type" value="Genomic_DNA"/>
</dbReference>
<organism evidence="2 3">
    <name type="scientific">Zopfia rhizophila CBS 207.26</name>
    <dbReference type="NCBI Taxonomy" id="1314779"/>
    <lineage>
        <taxon>Eukaryota</taxon>
        <taxon>Fungi</taxon>
        <taxon>Dikarya</taxon>
        <taxon>Ascomycota</taxon>
        <taxon>Pezizomycotina</taxon>
        <taxon>Dothideomycetes</taxon>
        <taxon>Dothideomycetes incertae sedis</taxon>
        <taxon>Zopfiaceae</taxon>
        <taxon>Zopfia</taxon>
    </lineage>
</organism>
<evidence type="ECO:0000256" key="1">
    <source>
        <dbReference type="SAM" id="MobiDB-lite"/>
    </source>
</evidence>
<evidence type="ECO:0008006" key="4">
    <source>
        <dbReference type="Google" id="ProtNLM"/>
    </source>
</evidence>
<name>A0A6A6E2R0_9PEZI</name>
<accession>A0A6A6E2R0</accession>
<dbReference type="OrthoDB" id="2328572at2759"/>
<keyword evidence="3" id="KW-1185">Reference proteome</keyword>
<proteinExistence type="predicted"/>